<sequence length="40" mass="4566">MSGIVNIFVQPNKKPRLARVEPPAQKSPVSARIEQKFIYK</sequence>
<accession>A0A0K1RUQ6</accession>
<dbReference type="Proteomes" id="UP000068167">
    <property type="component" value="Chromosome"/>
</dbReference>
<reference evidence="1 2" key="1">
    <citation type="journal article" date="2016" name="Stand. Genomic Sci.">
        <title>Complete genome sequence and genomic characterization of Microcystis panniformis FACHB 1757 by third-generation sequencing.</title>
        <authorList>
            <person name="Zhang J.Y."/>
            <person name="Guan R."/>
            <person name="Zhang H.J."/>
            <person name="Li H."/>
            <person name="Xiao P."/>
            <person name="Yu G.L."/>
            <person name="Du L."/>
            <person name="Cao D.M."/>
            <person name="Zhu B.C."/>
            <person name="Li R.H."/>
            <person name="Lu Z.H."/>
        </authorList>
    </citation>
    <scope>NUCLEOTIDE SEQUENCE [LARGE SCALE GENOMIC DNA]</scope>
    <source>
        <strain evidence="1 2">FACHB-1757</strain>
    </source>
</reference>
<name>A0A0K1RUQ6_9CHRO</name>
<evidence type="ECO:0000313" key="2">
    <source>
        <dbReference type="Proteomes" id="UP000068167"/>
    </source>
</evidence>
<protein>
    <submittedName>
        <fullName evidence="1">Uncharacterized protein</fullName>
    </submittedName>
</protein>
<organism evidence="1 2">
    <name type="scientific">Microcystis panniformis FACHB-1757</name>
    <dbReference type="NCBI Taxonomy" id="1638788"/>
    <lineage>
        <taxon>Bacteria</taxon>
        <taxon>Bacillati</taxon>
        <taxon>Cyanobacteriota</taxon>
        <taxon>Cyanophyceae</taxon>
        <taxon>Oscillatoriophycideae</taxon>
        <taxon>Chroococcales</taxon>
        <taxon>Microcystaceae</taxon>
        <taxon>Microcystis</taxon>
    </lineage>
</organism>
<proteinExistence type="predicted"/>
<gene>
    <name evidence="1" type="ORF">VL20_388</name>
</gene>
<keyword evidence="2" id="KW-1185">Reference proteome</keyword>
<dbReference type="KEGG" id="mpk:VL20_388"/>
<dbReference type="AlphaFoldDB" id="A0A0K1RUQ6"/>
<dbReference type="EMBL" id="CP011339">
    <property type="protein sequence ID" value="AKV65617.1"/>
    <property type="molecule type" value="Genomic_DNA"/>
</dbReference>
<evidence type="ECO:0000313" key="1">
    <source>
        <dbReference type="EMBL" id="AKV65617.1"/>
    </source>
</evidence>